<dbReference type="RefSeq" id="WP_057624472.1">
    <property type="nucleotide sequence ID" value="NZ_LKHV02000001.1"/>
</dbReference>
<dbReference type="InterPro" id="IPR035897">
    <property type="entry name" value="Toll_tir_struct_dom_sf"/>
</dbReference>
<dbReference type="EMBL" id="LKHV02000001">
    <property type="protein sequence ID" value="MCS5707940.1"/>
    <property type="molecule type" value="Genomic_DNA"/>
</dbReference>
<dbReference type="SUPFAM" id="SSF52200">
    <property type="entry name" value="Toll/Interleukin receptor TIR domain"/>
    <property type="match status" value="1"/>
</dbReference>
<comment type="caution">
    <text evidence="2">The sequence shown here is derived from an EMBL/GenBank/DDBJ whole genome shotgun (WGS) entry which is preliminary data.</text>
</comment>
<dbReference type="Proteomes" id="UP000051494">
    <property type="component" value="Unassembled WGS sequence"/>
</dbReference>
<keyword evidence="4" id="KW-1185">Reference proteome</keyword>
<dbReference type="STRING" id="437022.CC99x_01365"/>
<keyword evidence="3" id="KW-0675">Receptor</keyword>
<evidence type="ECO:0000313" key="2">
    <source>
        <dbReference type="EMBL" id="KRG18482.1"/>
    </source>
</evidence>
<dbReference type="GO" id="GO:0007165">
    <property type="term" value="P:signal transduction"/>
    <property type="evidence" value="ECO:0007669"/>
    <property type="project" value="InterPro"/>
</dbReference>
<reference evidence="3" key="3">
    <citation type="submission" date="2021-06" db="EMBL/GenBank/DDBJ databases">
        <title>Genomic Description and Analysis of Intracellular Bacteria, Candidatus Berkiella cookevillensis and Candidatus Berkiella aquae.</title>
        <authorList>
            <person name="Kidane D.T."/>
            <person name="Mehari Y.T."/>
            <person name="Rice F.C."/>
            <person name="Arivett B.A."/>
            <person name="Farone A.L."/>
            <person name="Berk S.G."/>
            <person name="Farone M.B."/>
        </authorList>
    </citation>
    <scope>NUCLEOTIDE SEQUENCE</scope>
    <source>
        <strain evidence="3">CC99</strain>
    </source>
</reference>
<organism evidence="2">
    <name type="scientific">Candidatus Berkiella cookevillensis</name>
    <dbReference type="NCBI Taxonomy" id="437022"/>
    <lineage>
        <taxon>Bacteria</taxon>
        <taxon>Pseudomonadati</taxon>
        <taxon>Pseudomonadota</taxon>
        <taxon>Gammaproteobacteria</taxon>
        <taxon>Candidatus Berkiellales</taxon>
        <taxon>Candidatus Berkiellaceae</taxon>
        <taxon>Candidatus Berkiella</taxon>
    </lineage>
</organism>
<protein>
    <submittedName>
        <fullName evidence="2">TIR domain protein</fullName>
    </submittedName>
    <submittedName>
        <fullName evidence="3">Toll/interleukin-1 receptor domain-containing protein</fullName>
    </submittedName>
</protein>
<feature type="domain" description="TIR" evidence="1">
    <location>
        <begin position="146"/>
        <end position="280"/>
    </location>
</feature>
<sequence>MVTLKEYFTKDFPTAMSLDFNLQLIHDLSKEILVRVGMEAYSDSKFLIFYIPGNEHTLQVCLELLNNIDDFLARSNTIKVTSGFISDIHLGNVGSDFAAFSNKVYFYLDNNLNPTDLVHLDGIAKSKNLAITIRDNTYLTKKSEVEKPLAFISHDSRDKKQVALPIAIGLQRLLCPVWYDEFSLQVGDNLRESIEKGIKETKKCVLIISKNFISNSGWTKTEFDSVFTKEIIEKSNVILPVWVDVSPAEVYDYSPSLANKMALNWSQGEEKVINELYRAIAFDKAQ</sequence>
<dbReference type="AlphaFoldDB" id="A0A0Q9YLU6"/>
<reference evidence="3" key="2">
    <citation type="journal article" date="2016" name="Genome Announc.">
        <title>Draft Genome Sequences of Two Novel Amoeba-Resistant Intranuclear Bacteria, 'Candidatus Berkiella cookevillensis' and 'Candidatus Berkiella aquae'.</title>
        <authorList>
            <person name="Mehari Y.T."/>
            <person name="Arivett B.A."/>
            <person name="Farone A.L."/>
            <person name="Gunderson J.H."/>
            <person name="Farone M.B."/>
        </authorList>
    </citation>
    <scope>NUCLEOTIDE SEQUENCE</scope>
    <source>
        <strain evidence="3">CC99</strain>
    </source>
</reference>
<dbReference type="EMBL" id="LKHV01000006">
    <property type="protein sequence ID" value="KRG18482.1"/>
    <property type="molecule type" value="Genomic_DNA"/>
</dbReference>
<evidence type="ECO:0000259" key="1">
    <source>
        <dbReference type="PROSITE" id="PS50104"/>
    </source>
</evidence>
<evidence type="ECO:0000313" key="3">
    <source>
        <dbReference type="EMBL" id="MCS5707940.1"/>
    </source>
</evidence>
<dbReference type="OrthoDB" id="5149141at2"/>
<accession>A0A0Q9YLU6</accession>
<gene>
    <name evidence="3" type="ORF">CC99x_003385</name>
    <name evidence="2" type="ORF">CC99x_01365</name>
</gene>
<dbReference type="InterPro" id="IPR000157">
    <property type="entry name" value="TIR_dom"/>
</dbReference>
<proteinExistence type="predicted"/>
<name>A0A0Q9YLU6_9GAMM</name>
<reference evidence="2" key="1">
    <citation type="submission" date="2015-09" db="EMBL/GenBank/DDBJ databases">
        <title>Draft Genome Sequences of Two Novel Amoeba-resistant Intranuclear Bacteria, Candidatus Berkiella cookevillensis and Candidatus Berkiella aquae.</title>
        <authorList>
            <person name="Mehari Y.T."/>
            <person name="Arivett B.A."/>
            <person name="Farone A.L."/>
            <person name="Gunderson J.H."/>
            <person name="Farone M.B."/>
        </authorList>
    </citation>
    <scope>NUCLEOTIDE SEQUENCE [LARGE SCALE GENOMIC DNA]</scope>
    <source>
        <strain evidence="2">CC99</strain>
    </source>
</reference>
<dbReference type="PROSITE" id="PS50104">
    <property type="entry name" value="TIR"/>
    <property type="match status" value="1"/>
</dbReference>
<evidence type="ECO:0000313" key="4">
    <source>
        <dbReference type="Proteomes" id="UP000051494"/>
    </source>
</evidence>
<dbReference type="Pfam" id="PF13676">
    <property type="entry name" value="TIR_2"/>
    <property type="match status" value="1"/>
</dbReference>
<dbReference type="Gene3D" id="3.40.50.10140">
    <property type="entry name" value="Toll/interleukin-1 receptor homology (TIR) domain"/>
    <property type="match status" value="1"/>
</dbReference>